<organism evidence="1 2">
    <name type="scientific">Candidatus Nitrosotalea okcheonensis</name>
    <dbReference type="NCBI Taxonomy" id="1903276"/>
    <lineage>
        <taxon>Archaea</taxon>
        <taxon>Nitrososphaerota</taxon>
        <taxon>Nitrososphaeria</taxon>
        <taxon>Nitrosotaleales</taxon>
        <taxon>Nitrosotaleaceae</taxon>
        <taxon>Nitrosotalea</taxon>
    </lineage>
</organism>
<gene>
    <name evidence="1" type="ORF">NCS_10362</name>
</gene>
<reference evidence="2" key="1">
    <citation type="submission" date="2017-03" db="EMBL/GenBank/DDBJ databases">
        <authorList>
            <person name="Herbold C."/>
        </authorList>
    </citation>
    <scope>NUCLEOTIDE SEQUENCE [LARGE SCALE GENOMIC DNA]</scope>
</reference>
<keyword evidence="2" id="KW-1185">Reference proteome</keyword>
<evidence type="ECO:0000313" key="1">
    <source>
        <dbReference type="EMBL" id="SMH70555.1"/>
    </source>
</evidence>
<evidence type="ECO:0000313" key="2">
    <source>
        <dbReference type="Proteomes" id="UP000230607"/>
    </source>
</evidence>
<proteinExistence type="predicted"/>
<dbReference type="AlphaFoldDB" id="A0A2H1FCS0"/>
<protein>
    <submittedName>
        <fullName evidence="1">Uncharacterized protein</fullName>
    </submittedName>
</protein>
<dbReference type="EMBL" id="LT841358">
    <property type="protein sequence ID" value="SMH70555.1"/>
    <property type="molecule type" value="Genomic_DNA"/>
</dbReference>
<name>A0A2H1FCS0_9ARCH</name>
<sequence length="77" mass="8855">MSETMFILDPIQRRDMEPNQIDGLKKKLKKNNDDALDFVQKLESTLTDFEKTGDLSSSYSEIKKAVLAYKDKIISQV</sequence>
<accession>A0A2H1FCS0</accession>
<dbReference type="Proteomes" id="UP000230607">
    <property type="component" value="Chromosome 1"/>
</dbReference>